<keyword evidence="3" id="KW-1185">Reference proteome</keyword>
<proteinExistence type="predicted"/>
<evidence type="ECO:0000256" key="1">
    <source>
        <dbReference type="SAM" id="SignalP"/>
    </source>
</evidence>
<organism evidence="2 3">
    <name type="scientific">Clostridium rhizosphaerae</name>
    <dbReference type="NCBI Taxonomy" id="2803861"/>
    <lineage>
        <taxon>Bacteria</taxon>
        <taxon>Bacillati</taxon>
        <taxon>Bacillota</taxon>
        <taxon>Clostridia</taxon>
        <taxon>Eubacteriales</taxon>
        <taxon>Clostridiaceae</taxon>
        <taxon>Clostridium</taxon>
    </lineage>
</organism>
<dbReference type="EMBL" id="JAESWC010000001">
    <property type="protein sequence ID" value="MBL4934211.1"/>
    <property type="molecule type" value="Genomic_DNA"/>
</dbReference>
<feature type="chain" id="PRO_5046698905" evidence="1">
    <location>
        <begin position="28"/>
        <end position="290"/>
    </location>
</feature>
<dbReference type="InterPro" id="IPR009343">
    <property type="entry name" value="DUF1002"/>
</dbReference>
<name>A0ABS1T4P0_9CLOT</name>
<dbReference type="RefSeq" id="WP_202746863.1">
    <property type="nucleotide sequence ID" value="NZ_JAESWC010000001.1"/>
</dbReference>
<comment type="caution">
    <text evidence="2">The sequence shown here is derived from an EMBL/GenBank/DDBJ whole genome shotgun (WGS) entry which is preliminary data.</text>
</comment>
<keyword evidence="1" id="KW-0732">Signal</keyword>
<evidence type="ECO:0000313" key="2">
    <source>
        <dbReference type="EMBL" id="MBL4934211.1"/>
    </source>
</evidence>
<gene>
    <name evidence="2" type="ORF">JK636_00405</name>
</gene>
<accession>A0ABS1T4P0</accession>
<feature type="signal peptide" evidence="1">
    <location>
        <begin position="1"/>
        <end position="27"/>
    </location>
</feature>
<evidence type="ECO:0000313" key="3">
    <source>
        <dbReference type="Proteomes" id="UP000632377"/>
    </source>
</evidence>
<protein>
    <submittedName>
        <fullName evidence="2">DUF1002 domain-containing protein</fullName>
    </submittedName>
</protein>
<reference evidence="2 3" key="1">
    <citation type="submission" date="2021-01" db="EMBL/GenBank/DDBJ databases">
        <title>Genome public.</title>
        <authorList>
            <person name="Liu C."/>
            <person name="Sun Q."/>
        </authorList>
    </citation>
    <scope>NUCLEOTIDE SEQUENCE [LARGE SCALE GENOMIC DNA]</scope>
    <source>
        <strain evidence="2 3">YIM B02515</strain>
    </source>
</reference>
<dbReference type="Pfam" id="PF06207">
    <property type="entry name" value="DUF1002"/>
    <property type="match status" value="1"/>
</dbReference>
<dbReference type="Proteomes" id="UP000632377">
    <property type="component" value="Unassembled WGS sequence"/>
</dbReference>
<sequence>MKSKTIFTRLLTGFMAAALIVAVPAKAVRADSFKVVTVGGDLNAQQKADMLKYFGVDEKTANIVTVNIDEEKKYLADSVSNDKIGTKSISCSYIEPTSSGGLNVSVNNVTWVDSNMIKNALITAGITNANVKVSAPFKVSGTAALTGILKGFENSSKGAKIDEDKKKTANQELTTTAALGDMIGKDQASKVINDIKAQVVKDKPKDEAAIKEIVQSELKKYDLKLSSEDVDKITALMNKINGLNLNFSDIKDQIGQVSNQLKDVLTSPEAKGFFSKLIEAIKSIFAKIFG</sequence>